<gene>
    <name evidence="11" type="ORF">C2869_01040</name>
</gene>
<dbReference type="InterPro" id="IPR000644">
    <property type="entry name" value="CBS_dom"/>
</dbReference>
<evidence type="ECO:0000256" key="2">
    <source>
        <dbReference type="ARBA" id="ARBA00009749"/>
    </source>
</evidence>
<dbReference type="Pfam" id="PF00571">
    <property type="entry name" value="CBS"/>
    <property type="match status" value="1"/>
</dbReference>
<evidence type="ECO:0000256" key="1">
    <source>
        <dbReference type="ARBA" id="ARBA00004141"/>
    </source>
</evidence>
<evidence type="ECO:0000256" key="4">
    <source>
        <dbReference type="ARBA" id="ARBA00022692"/>
    </source>
</evidence>
<keyword evidence="6 9" id="KW-1133">Transmembrane helix</keyword>
<evidence type="ECO:0000256" key="5">
    <source>
        <dbReference type="ARBA" id="ARBA00022842"/>
    </source>
</evidence>
<evidence type="ECO:0000256" key="9">
    <source>
        <dbReference type="SAM" id="Phobius"/>
    </source>
</evidence>
<dbReference type="Gene3D" id="1.10.357.20">
    <property type="entry name" value="SLC41 divalent cation transporters, integral membrane domain"/>
    <property type="match status" value="1"/>
</dbReference>
<evidence type="ECO:0000313" key="12">
    <source>
        <dbReference type="Proteomes" id="UP000244441"/>
    </source>
</evidence>
<dbReference type="Gene3D" id="1.25.60.10">
    <property type="entry name" value="MgtE N-terminal domain-like"/>
    <property type="match status" value="1"/>
</dbReference>
<keyword evidence="3" id="KW-0813">Transport</keyword>
<dbReference type="InterPro" id="IPR006667">
    <property type="entry name" value="SLC41_membr_dom"/>
</dbReference>
<feature type="transmembrane region" description="Helical" evidence="9">
    <location>
        <begin position="283"/>
        <end position="303"/>
    </location>
</feature>
<dbReference type="GO" id="GO:0008324">
    <property type="term" value="F:monoatomic cation transmembrane transporter activity"/>
    <property type="evidence" value="ECO:0007669"/>
    <property type="project" value="InterPro"/>
</dbReference>
<feature type="transmembrane region" description="Helical" evidence="9">
    <location>
        <begin position="357"/>
        <end position="379"/>
    </location>
</feature>
<dbReference type="SMART" id="SM00924">
    <property type="entry name" value="MgtE_N"/>
    <property type="match status" value="1"/>
</dbReference>
<dbReference type="SUPFAM" id="SSF54631">
    <property type="entry name" value="CBS-domain pair"/>
    <property type="match status" value="1"/>
</dbReference>
<dbReference type="InterPro" id="IPR038076">
    <property type="entry name" value="MgtE_N_sf"/>
</dbReference>
<dbReference type="InterPro" id="IPR006668">
    <property type="entry name" value="Mg_transptr_MgtE_intracell_dom"/>
</dbReference>
<dbReference type="InterPro" id="IPR036739">
    <property type="entry name" value="SLC41_membr_dom_sf"/>
</dbReference>
<dbReference type="RefSeq" id="WP_108601189.1">
    <property type="nucleotide sequence ID" value="NZ_CP026604.1"/>
</dbReference>
<evidence type="ECO:0000256" key="7">
    <source>
        <dbReference type="ARBA" id="ARBA00023136"/>
    </source>
</evidence>
<evidence type="ECO:0000259" key="10">
    <source>
        <dbReference type="PROSITE" id="PS51371"/>
    </source>
</evidence>
<keyword evidence="4 9" id="KW-0812">Transmembrane</keyword>
<dbReference type="EMBL" id="CP026604">
    <property type="protein sequence ID" value="AWB65111.1"/>
    <property type="molecule type" value="Genomic_DNA"/>
</dbReference>
<dbReference type="KEGG" id="cate:C2869_01040"/>
<comment type="subcellular location">
    <subcellularLocation>
        <location evidence="1">Membrane</location>
        <topology evidence="1">Multi-pass membrane protein</topology>
    </subcellularLocation>
</comment>
<dbReference type="SUPFAM" id="SSF161093">
    <property type="entry name" value="MgtE membrane domain-like"/>
    <property type="match status" value="1"/>
</dbReference>
<organism evidence="11 12">
    <name type="scientific">Saccharobesus litoralis</name>
    <dbReference type="NCBI Taxonomy" id="2172099"/>
    <lineage>
        <taxon>Bacteria</taxon>
        <taxon>Pseudomonadati</taxon>
        <taxon>Pseudomonadota</taxon>
        <taxon>Gammaproteobacteria</taxon>
        <taxon>Alteromonadales</taxon>
        <taxon>Alteromonadaceae</taxon>
        <taxon>Saccharobesus</taxon>
    </lineage>
</organism>
<evidence type="ECO:0000313" key="11">
    <source>
        <dbReference type="EMBL" id="AWB65111.1"/>
    </source>
</evidence>
<dbReference type="OrthoDB" id="9790355at2"/>
<dbReference type="InterPro" id="IPR046342">
    <property type="entry name" value="CBS_dom_sf"/>
</dbReference>
<protein>
    <submittedName>
        <fullName evidence="11">Magnesium transporter</fullName>
    </submittedName>
</protein>
<evidence type="ECO:0000256" key="6">
    <source>
        <dbReference type="ARBA" id="ARBA00022989"/>
    </source>
</evidence>
<keyword evidence="7 9" id="KW-0472">Membrane</keyword>
<keyword evidence="12" id="KW-1185">Reference proteome</keyword>
<dbReference type="GO" id="GO:0016020">
    <property type="term" value="C:membrane"/>
    <property type="evidence" value="ECO:0007669"/>
    <property type="project" value="UniProtKB-SubCell"/>
</dbReference>
<reference evidence="11 12" key="1">
    <citation type="submission" date="2018-01" db="EMBL/GenBank/DDBJ databases">
        <title>Genome sequence of a Cantenovulum-like bacteria.</title>
        <authorList>
            <person name="Tan W.R."/>
            <person name="Lau N.-S."/>
            <person name="Go F."/>
            <person name="Amirul A.-A.A."/>
        </authorList>
    </citation>
    <scope>NUCLEOTIDE SEQUENCE [LARGE SCALE GENOMIC DNA]</scope>
    <source>
        <strain evidence="11 12">CCB-QB4</strain>
    </source>
</reference>
<accession>A0A2S0VLN7</accession>
<evidence type="ECO:0000256" key="3">
    <source>
        <dbReference type="ARBA" id="ARBA00022448"/>
    </source>
</evidence>
<dbReference type="Pfam" id="PF03448">
    <property type="entry name" value="MgtE_N"/>
    <property type="match status" value="1"/>
</dbReference>
<comment type="similarity">
    <text evidence="2">Belongs to the SLC41A transporter family.</text>
</comment>
<dbReference type="Proteomes" id="UP000244441">
    <property type="component" value="Chromosome"/>
</dbReference>
<feature type="domain" description="CBS" evidence="10">
    <location>
        <begin position="198"/>
        <end position="260"/>
    </location>
</feature>
<evidence type="ECO:0000256" key="8">
    <source>
        <dbReference type="PROSITE-ProRule" id="PRU00703"/>
    </source>
</evidence>
<proteinExistence type="inferred from homology"/>
<feature type="transmembrane region" description="Helical" evidence="9">
    <location>
        <begin position="418"/>
        <end position="445"/>
    </location>
</feature>
<sequence length="446" mass="47901">MISIEQKKAAFDWLIDQAAKGTNALPIEAAQFSDSDWALLLESVANEHRLGIWQSIPQALQSQVLAEMRGDARNLLASQLSSSSLNTLARESSSEDLIEILDVLPNKTVAKIIKKLPAESQVQAEESLAYKESEIGRYASKDVYTAISHASVGAVLSELKEIDLPAYTDSITLVNESGLYVGEVDLNAIFSAKPEQLMENIIAANVQVINAKASLINASDQVKSSGRSMLPIVNDDNKLIGRFSLKDALDVFQEHYEAQLSHMGNVSDEDLFAPTLLSARRRAVWLGINLITAFMASFVIGVFDQVVAQVVALAVLMPIVASMGGITGSQTLTLTIRGLATNQLSQSNFKVLGKKEVQIAFLNGLLWASVVAIITGYWFDSLGLSLIIAFALVINMAVASFSGVIIPIIMDKMGIDPALAGSVVLTTVTDVVGFFVFLGSAAIILV</sequence>
<dbReference type="PANTHER" id="PTHR41394">
    <property type="entry name" value="MAGNESIUM TRANSPORTER MGTE"/>
    <property type="match status" value="1"/>
</dbReference>
<dbReference type="AlphaFoldDB" id="A0A2S0VLN7"/>
<name>A0A2S0VLN7_9ALTE</name>
<keyword evidence="8" id="KW-0129">CBS domain</keyword>
<dbReference type="SUPFAM" id="SSF158791">
    <property type="entry name" value="MgtE N-terminal domain-like"/>
    <property type="match status" value="1"/>
</dbReference>
<dbReference type="Gene3D" id="3.10.580.10">
    <property type="entry name" value="CBS-domain"/>
    <property type="match status" value="1"/>
</dbReference>
<dbReference type="PROSITE" id="PS51371">
    <property type="entry name" value="CBS"/>
    <property type="match status" value="1"/>
</dbReference>
<feature type="transmembrane region" description="Helical" evidence="9">
    <location>
        <begin position="309"/>
        <end position="336"/>
    </location>
</feature>
<dbReference type="PANTHER" id="PTHR41394:SF5">
    <property type="entry name" value="SLC41A_MGTE INTEGRAL MEMBRANE DOMAIN-CONTAINING PROTEIN"/>
    <property type="match status" value="1"/>
</dbReference>
<dbReference type="Pfam" id="PF01769">
    <property type="entry name" value="MgtE"/>
    <property type="match status" value="1"/>
</dbReference>
<feature type="transmembrane region" description="Helical" evidence="9">
    <location>
        <begin position="385"/>
        <end position="406"/>
    </location>
</feature>
<keyword evidence="5" id="KW-0460">Magnesium</keyword>